<dbReference type="AlphaFoldDB" id="A0AAX4KNA3"/>
<protein>
    <submittedName>
        <fullName evidence="2">Uncharacterized protein</fullName>
    </submittedName>
</protein>
<evidence type="ECO:0000313" key="3">
    <source>
        <dbReference type="Proteomes" id="UP001358614"/>
    </source>
</evidence>
<evidence type="ECO:0000313" key="2">
    <source>
        <dbReference type="EMBL" id="WWD07188.1"/>
    </source>
</evidence>
<reference evidence="2 3" key="1">
    <citation type="submission" date="2024-01" db="EMBL/GenBank/DDBJ databases">
        <title>Comparative genomics of Cryptococcus and Kwoniella reveals pathogenesis evolution and contrasting modes of karyotype evolution via chromosome fusion or intercentromeric recombination.</title>
        <authorList>
            <person name="Coelho M.A."/>
            <person name="David-Palma M."/>
            <person name="Shea T."/>
            <person name="Bowers K."/>
            <person name="McGinley-Smith S."/>
            <person name="Mohammad A.W."/>
            <person name="Gnirke A."/>
            <person name="Yurkov A.M."/>
            <person name="Nowrousian M."/>
            <person name="Sun S."/>
            <person name="Cuomo C.A."/>
            <person name="Heitman J."/>
        </authorList>
    </citation>
    <scope>NUCLEOTIDE SEQUENCE [LARGE SCALE GENOMIC DNA]</scope>
    <source>
        <strain evidence="2 3">PYCC6329</strain>
    </source>
</reference>
<name>A0AAX4KNA3_9TREE</name>
<evidence type="ECO:0000256" key="1">
    <source>
        <dbReference type="SAM" id="MobiDB-lite"/>
    </source>
</evidence>
<organism evidence="2 3">
    <name type="scientific">Kwoniella europaea PYCC6329</name>
    <dbReference type="NCBI Taxonomy" id="1423913"/>
    <lineage>
        <taxon>Eukaryota</taxon>
        <taxon>Fungi</taxon>
        <taxon>Dikarya</taxon>
        <taxon>Basidiomycota</taxon>
        <taxon>Agaricomycotina</taxon>
        <taxon>Tremellomycetes</taxon>
        <taxon>Tremellales</taxon>
        <taxon>Cryptococcaceae</taxon>
        <taxon>Kwoniella</taxon>
    </lineage>
</organism>
<dbReference type="RefSeq" id="XP_066085155.1">
    <property type="nucleotide sequence ID" value="XM_066229058.1"/>
</dbReference>
<dbReference type="GeneID" id="91104086"/>
<dbReference type="EMBL" id="CP144089">
    <property type="protein sequence ID" value="WWD07188.1"/>
    <property type="molecule type" value="Genomic_DNA"/>
</dbReference>
<dbReference type="KEGG" id="ker:91104086"/>
<gene>
    <name evidence="2" type="ORF">V865_005285</name>
</gene>
<keyword evidence="3" id="KW-1185">Reference proteome</keyword>
<feature type="region of interest" description="Disordered" evidence="1">
    <location>
        <begin position="21"/>
        <end position="43"/>
    </location>
</feature>
<sequence length="139" mass="15457">MPTSSSKIAYITDVLHHQMSRTTTFSAKDRKDQPDGSRPPDAADFVVMQATGGRITIRRDPNLDKKVTEVLKAQLKHDELPSPDIKNIASFWKTSVQYPQGIIQNGEIPLQGIYLSVHCQLADRILLTNKTPASSTSRL</sequence>
<proteinExistence type="predicted"/>
<dbReference type="Proteomes" id="UP001358614">
    <property type="component" value="Chromosome 1"/>
</dbReference>
<accession>A0AAX4KNA3</accession>